<evidence type="ECO:0008006" key="4">
    <source>
        <dbReference type="Google" id="ProtNLM"/>
    </source>
</evidence>
<proteinExistence type="predicted"/>
<dbReference type="EMBL" id="CP104006">
    <property type="protein sequence ID" value="UWM43371.1"/>
    <property type="molecule type" value="Genomic_DNA"/>
</dbReference>
<protein>
    <recommendedName>
        <fullName evidence="4">Lipoprotein</fullName>
    </recommendedName>
</protein>
<organism evidence="2 3">
    <name type="scientific">Yersinia alsatica</name>
    <dbReference type="NCBI Taxonomy" id="2890317"/>
    <lineage>
        <taxon>Bacteria</taxon>
        <taxon>Pseudomonadati</taxon>
        <taxon>Pseudomonadota</taxon>
        <taxon>Gammaproteobacteria</taxon>
        <taxon>Enterobacterales</taxon>
        <taxon>Yersiniaceae</taxon>
        <taxon>Yersinia</taxon>
    </lineage>
</organism>
<feature type="chain" id="PRO_5046565229" description="Lipoprotein" evidence="1">
    <location>
        <begin position="22"/>
        <end position="185"/>
    </location>
</feature>
<evidence type="ECO:0000313" key="3">
    <source>
        <dbReference type="Proteomes" id="UP001057860"/>
    </source>
</evidence>
<gene>
    <name evidence="2" type="ORF">N0H69_11550</name>
</gene>
<feature type="signal peptide" evidence="1">
    <location>
        <begin position="1"/>
        <end position="21"/>
    </location>
</feature>
<dbReference type="Proteomes" id="UP001057860">
    <property type="component" value="Chromosome"/>
</dbReference>
<reference evidence="2" key="1">
    <citation type="submission" date="2022-08" db="EMBL/GenBank/DDBJ databases">
        <authorList>
            <person name="Bogun A."/>
            <person name="Kislichkina A."/>
            <person name="Solomentsev V."/>
            <person name="Skryabin Y."/>
            <person name="Sizova A."/>
            <person name="Platonov M."/>
            <person name="Dentovskaya S."/>
        </authorList>
    </citation>
    <scope>NUCLEOTIDE SEQUENCE</scope>
    <source>
        <strain evidence="2">SCPM-O-B-7604</strain>
    </source>
</reference>
<dbReference type="RefSeq" id="WP_050078138.1">
    <property type="nucleotide sequence ID" value="NZ_CP104006.1"/>
</dbReference>
<keyword evidence="1" id="KW-0732">Signal</keyword>
<evidence type="ECO:0000256" key="1">
    <source>
        <dbReference type="SAM" id="SignalP"/>
    </source>
</evidence>
<accession>A0ABY5UIW5</accession>
<dbReference type="PROSITE" id="PS51257">
    <property type="entry name" value="PROKAR_LIPOPROTEIN"/>
    <property type="match status" value="1"/>
</dbReference>
<sequence>MKTLLKVAVIFLISAALYGCVAPTDWIAKEETFNTEITYYQVNNDEGKVKLTTAPSSLNENHLRRLDGSEQTFFQLYYGGYFSVFAIQNPAEFDTKINLLNDFIHWSRKASSERQPQLNIAKIFTGSDEGHYSFIDVDGEPYLQAVWGNGSNSYFPTHNFNIALDTRNVKLLLKQVELARNFTFR</sequence>
<keyword evidence="3" id="KW-1185">Reference proteome</keyword>
<evidence type="ECO:0000313" key="2">
    <source>
        <dbReference type="EMBL" id="UWM43371.1"/>
    </source>
</evidence>
<name>A0ABY5UIW5_9GAMM</name>
<dbReference type="GeneID" id="75140643"/>